<accession>A0A0G0PR19</accession>
<evidence type="ECO:0000313" key="4">
    <source>
        <dbReference type="Proteomes" id="UP000034793"/>
    </source>
</evidence>
<evidence type="ECO:0000313" key="3">
    <source>
        <dbReference type="EMBL" id="KKR30373.1"/>
    </source>
</evidence>
<dbReference type="Pfam" id="PF18915">
    <property type="entry name" value="DUF5667"/>
    <property type="match status" value="1"/>
</dbReference>
<evidence type="ECO:0000256" key="1">
    <source>
        <dbReference type="SAM" id="Phobius"/>
    </source>
</evidence>
<feature type="transmembrane region" description="Helical" evidence="1">
    <location>
        <begin position="6"/>
        <end position="27"/>
    </location>
</feature>
<organism evidence="3 4">
    <name type="scientific">Candidatus Woesebacteria bacterium GW2011_GWA1_39_8</name>
    <dbReference type="NCBI Taxonomy" id="1618552"/>
    <lineage>
        <taxon>Bacteria</taxon>
        <taxon>Candidatus Woeseibacteriota</taxon>
    </lineage>
</organism>
<dbReference type="Proteomes" id="UP000034793">
    <property type="component" value="Unassembled WGS sequence"/>
</dbReference>
<dbReference type="InterPro" id="IPR043725">
    <property type="entry name" value="DUF5667"/>
</dbReference>
<reference evidence="3 4" key="1">
    <citation type="journal article" date="2015" name="Nature">
        <title>rRNA introns, odd ribosomes, and small enigmatic genomes across a large radiation of phyla.</title>
        <authorList>
            <person name="Brown C.T."/>
            <person name="Hug L.A."/>
            <person name="Thomas B.C."/>
            <person name="Sharon I."/>
            <person name="Castelle C.J."/>
            <person name="Singh A."/>
            <person name="Wilkins M.J."/>
            <person name="Williams K.H."/>
            <person name="Banfield J.F."/>
        </authorList>
    </citation>
    <scope>NUCLEOTIDE SEQUENCE [LARGE SCALE GENOMIC DNA]</scope>
</reference>
<dbReference type="EMBL" id="LBXL01000008">
    <property type="protein sequence ID" value="KKR30373.1"/>
    <property type="molecule type" value="Genomic_DNA"/>
</dbReference>
<comment type="caution">
    <text evidence="3">The sequence shown here is derived from an EMBL/GenBank/DDBJ whole genome shotgun (WGS) entry which is preliminary data.</text>
</comment>
<keyword evidence="1" id="KW-0812">Transmembrane</keyword>
<feature type="domain" description="DUF5667" evidence="2">
    <location>
        <begin position="62"/>
        <end position="171"/>
    </location>
</feature>
<gene>
    <name evidence="3" type="ORF">UT61_C0008G0029</name>
</gene>
<dbReference type="AlphaFoldDB" id="A0A0G0PR19"/>
<evidence type="ECO:0000259" key="2">
    <source>
        <dbReference type="Pfam" id="PF18915"/>
    </source>
</evidence>
<sequence>MWPKLFLAIIGLSFAIGILFVSLFRVASVKYEFDNSASVADIHVSGENGVSINYTLPYPGRVLPDSPLWPLKAIRDRVWLFITTNSTREAELKLLFADKRLGMAQILFEKGEIEKGFSTLTKAEKYLEEAVWQEKQNRENGIDTSAFLEQLAKASLKHYEVMENLIPSLPDEVRPSIRQTQDYAKRAYEESRNALLEKRRPAPENPFAW</sequence>
<keyword evidence="1" id="KW-0472">Membrane</keyword>
<keyword evidence="1" id="KW-1133">Transmembrane helix</keyword>
<proteinExistence type="predicted"/>
<name>A0A0G0PR19_9BACT</name>
<protein>
    <recommendedName>
        <fullName evidence="2">DUF5667 domain-containing protein</fullName>
    </recommendedName>
</protein>